<feature type="signal peptide" evidence="11">
    <location>
        <begin position="1"/>
        <end position="22"/>
    </location>
</feature>
<feature type="compositionally biased region" description="Pro residues" evidence="10">
    <location>
        <begin position="139"/>
        <end position="152"/>
    </location>
</feature>
<accession>A0AAQ3N4A0</accession>
<evidence type="ECO:0000259" key="12">
    <source>
        <dbReference type="PROSITE" id="PS51485"/>
    </source>
</evidence>
<dbReference type="GO" id="GO:0098552">
    <property type="term" value="C:side of membrane"/>
    <property type="evidence" value="ECO:0007669"/>
    <property type="project" value="UniProtKB-KW"/>
</dbReference>
<evidence type="ECO:0000256" key="4">
    <source>
        <dbReference type="ARBA" id="ARBA00022729"/>
    </source>
</evidence>
<evidence type="ECO:0000256" key="1">
    <source>
        <dbReference type="ARBA" id="ARBA00004609"/>
    </source>
</evidence>
<evidence type="ECO:0000256" key="2">
    <source>
        <dbReference type="ARBA" id="ARBA00022475"/>
    </source>
</evidence>
<evidence type="ECO:0000313" key="13">
    <source>
        <dbReference type="EMBL" id="WVZ02230.1"/>
    </source>
</evidence>
<evidence type="ECO:0000256" key="8">
    <source>
        <dbReference type="ARBA" id="ARBA00023288"/>
    </source>
</evidence>
<dbReference type="Pfam" id="PF02298">
    <property type="entry name" value="Cu_bind_like"/>
    <property type="match status" value="1"/>
</dbReference>
<keyword evidence="2" id="KW-1003">Cell membrane</keyword>
<evidence type="ECO:0000256" key="10">
    <source>
        <dbReference type="SAM" id="MobiDB-lite"/>
    </source>
</evidence>
<evidence type="ECO:0000256" key="5">
    <source>
        <dbReference type="ARBA" id="ARBA00023136"/>
    </source>
</evidence>
<dbReference type="AlphaFoldDB" id="A0AAQ3N4A0"/>
<feature type="region of interest" description="Disordered" evidence="10">
    <location>
        <begin position="138"/>
        <end position="171"/>
    </location>
</feature>
<gene>
    <name evidence="13" type="ORF">V8G54_023036</name>
</gene>
<evidence type="ECO:0000256" key="7">
    <source>
        <dbReference type="ARBA" id="ARBA00023180"/>
    </source>
</evidence>
<dbReference type="Gene3D" id="2.60.40.420">
    <property type="entry name" value="Cupredoxins - blue copper proteins"/>
    <property type="match status" value="1"/>
</dbReference>
<dbReference type="InterPro" id="IPR039391">
    <property type="entry name" value="Phytocyanin-like"/>
</dbReference>
<dbReference type="InterPro" id="IPR008972">
    <property type="entry name" value="Cupredoxin"/>
</dbReference>
<reference evidence="13 14" key="1">
    <citation type="journal article" date="2023" name="Life. Sci Alliance">
        <title>Evolutionary insights into 3D genome organization and epigenetic landscape of Vigna mungo.</title>
        <authorList>
            <person name="Junaid A."/>
            <person name="Singh B."/>
            <person name="Bhatia S."/>
        </authorList>
    </citation>
    <scope>NUCLEOTIDE SEQUENCE [LARGE SCALE GENOMIC DNA]</scope>
    <source>
        <strain evidence="13">Urdbean</strain>
    </source>
</reference>
<name>A0AAQ3N4A0_VIGMU</name>
<evidence type="ECO:0000256" key="6">
    <source>
        <dbReference type="ARBA" id="ARBA00023157"/>
    </source>
</evidence>
<dbReference type="PANTHER" id="PTHR33021">
    <property type="entry name" value="BLUE COPPER PROTEIN"/>
    <property type="match status" value="1"/>
</dbReference>
<keyword evidence="14" id="KW-1185">Reference proteome</keyword>
<keyword evidence="8" id="KW-0449">Lipoprotein</keyword>
<dbReference type="CDD" id="cd11019">
    <property type="entry name" value="OsENODL1_like"/>
    <property type="match status" value="1"/>
</dbReference>
<comment type="similarity">
    <text evidence="9">Belongs to the early nodulin-like (ENODL) family.</text>
</comment>
<dbReference type="InterPro" id="IPR003245">
    <property type="entry name" value="Phytocyanin_dom"/>
</dbReference>
<proteinExistence type="inferred from homology"/>
<keyword evidence="4 11" id="KW-0732">Signal</keyword>
<feature type="chain" id="PRO_5043040362" description="Phytocyanin domain-containing protein" evidence="11">
    <location>
        <begin position="23"/>
        <end position="198"/>
    </location>
</feature>
<dbReference type="EMBL" id="CP144694">
    <property type="protein sequence ID" value="WVZ02230.1"/>
    <property type="molecule type" value="Genomic_DNA"/>
</dbReference>
<evidence type="ECO:0000313" key="14">
    <source>
        <dbReference type="Proteomes" id="UP001374535"/>
    </source>
</evidence>
<keyword evidence="6" id="KW-1015">Disulfide bond</keyword>
<evidence type="ECO:0000256" key="9">
    <source>
        <dbReference type="ARBA" id="ARBA00035011"/>
    </source>
</evidence>
<dbReference type="FunFam" id="2.60.40.420:FF:000010">
    <property type="entry name" value="Early nodulin-like protein 1"/>
    <property type="match status" value="1"/>
</dbReference>
<dbReference type="PANTHER" id="PTHR33021:SF490">
    <property type="entry name" value="PLASTOCYANIN-LIKE DOMAIN PROTEIN"/>
    <property type="match status" value="1"/>
</dbReference>
<comment type="subcellular location">
    <subcellularLocation>
        <location evidence="1">Cell membrane</location>
        <topology evidence="1">Lipid-anchor</topology>
        <topology evidence="1">GPI-anchor</topology>
    </subcellularLocation>
</comment>
<dbReference type="PROSITE" id="PS51485">
    <property type="entry name" value="PHYTOCYANIN"/>
    <property type="match status" value="1"/>
</dbReference>
<evidence type="ECO:0000256" key="11">
    <source>
        <dbReference type="SAM" id="SignalP"/>
    </source>
</evidence>
<evidence type="ECO:0000256" key="3">
    <source>
        <dbReference type="ARBA" id="ARBA00022622"/>
    </source>
</evidence>
<keyword evidence="5" id="KW-0472">Membrane</keyword>
<sequence>MAFLGLFFSMIPTLLLVASSSSSNFQAEARQYDVGGRDGWVAKPSEDYNHWAQRNRFQVNDTLHFKYNKGIDSVVVVKKEDFDSCNINNPIQKMDDGDSIFPLSHSGLFYFVSGNLDNCRIGQKLIVLVMAVRQQPHPVTAPPPTSTPPPQTVPATGLTSPAPPPSEKSGSGRVGVGLGVLGWLSLLVWLMGETCGLN</sequence>
<protein>
    <recommendedName>
        <fullName evidence="12">Phytocyanin domain-containing protein</fullName>
    </recommendedName>
</protein>
<keyword evidence="7" id="KW-0325">Glycoprotein</keyword>
<feature type="domain" description="Phytocyanin" evidence="12">
    <location>
        <begin position="30"/>
        <end position="131"/>
    </location>
</feature>
<dbReference type="Proteomes" id="UP001374535">
    <property type="component" value="Chromosome 7"/>
</dbReference>
<dbReference type="SUPFAM" id="SSF49503">
    <property type="entry name" value="Cupredoxins"/>
    <property type="match status" value="1"/>
</dbReference>
<dbReference type="InterPro" id="IPR041846">
    <property type="entry name" value="ENL_dom"/>
</dbReference>
<dbReference type="GO" id="GO:0005886">
    <property type="term" value="C:plasma membrane"/>
    <property type="evidence" value="ECO:0007669"/>
    <property type="project" value="UniProtKB-SubCell"/>
</dbReference>
<organism evidence="13 14">
    <name type="scientific">Vigna mungo</name>
    <name type="common">Black gram</name>
    <name type="synonym">Phaseolus mungo</name>
    <dbReference type="NCBI Taxonomy" id="3915"/>
    <lineage>
        <taxon>Eukaryota</taxon>
        <taxon>Viridiplantae</taxon>
        <taxon>Streptophyta</taxon>
        <taxon>Embryophyta</taxon>
        <taxon>Tracheophyta</taxon>
        <taxon>Spermatophyta</taxon>
        <taxon>Magnoliopsida</taxon>
        <taxon>eudicotyledons</taxon>
        <taxon>Gunneridae</taxon>
        <taxon>Pentapetalae</taxon>
        <taxon>rosids</taxon>
        <taxon>fabids</taxon>
        <taxon>Fabales</taxon>
        <taxon>Fabaceae</taxon>
        <taxon>Papilionoideae</taxon>
        <taxon>50 kb inversion clade</taxon>
        <taxon>NPAAA clade</taxon>
        <taxon>indigoferoid/millettioid clade</taxon>
        <taxon>Phaseoleae</taxon>
        <taxon>Vigna</taxon>
    </lineage>
</organism>
<keyword evidence="3" id="KW-0336">GPI-anchor</keyword>
<dbReference type="GO" id="GO:0009055">
    <property type="term" value="F:electron transfer activity"/>
    <property type="evidence" value="ECO:0007669"/>
    <property type="project" value="InterPro"/>
</dbReference>